<reference evidence="3" key="1">
    <citation type="journal article" date="2019" name="Int. J. Syst. Evol. Microbiol.">
        <title>The Global Catalogue of Microorganisms (GCM) 10K type strain sequencing project: providing services to taxonomists for standard genome sequencing and annotation.</title>
        <authorList>
            <consortium name="The Broad Institute Genomics Platform"/>
            <consortium name="The Broad Institute Genome Sequencing Center for Infectious Disease"/>
            <person name="Wu L."/>
            <person name="Ma J."/>
        </authorList>
    </citation>
    <scope>NUCLEOTIDE SEQUENCE [LARGE SCALE GENOMIC DNA]</scope>
    <source>
        <strain evidence="3">JCM 13002</strain>
    </source>
</reference>
<keyword evidence="3" id="KW-1185">Reference proteome</keyword>
<proteinExistence type="predicted"/>
<organism evidence="2 3">
    <name type="scientific">Kitasatospora arboriphila</name>
    <dbReference type="NCBI Taxonomy" id="258052"/>
    <lineage>
        <taxon>Bacteria</taxon>
        <taxon>Bacillati</taxon>
        <taxon>Actinomycetota</taxon>
        <taxon>Actinomycetes</taxon>
        <taxon>Kitasatosporales</taxon>
        <taxon>Streptomycetaceae</taxon>
        <taxon>Kitasatospora</taxon>
    </lineage>
</organism>
<sequence length="185" mass="19735">MPGGYRAGRERDGEGDGEGDGEQDRGGGGEWQGHCWTRRAAGRWRDGRPRTAEVQVNVGRPAPAAWVHGRRRDRPPGARCRVEGVRGTAPAGCASGGAAVRSGWVGRARGSVGVRSVLAASVRPAAVEVRSVHLRRFRPGAAGCGSLSAVERMMQEYLTTRRIGTPLTGRACGFGRRPDQRRTLA</sequence>
<protein>
    <submittedName>
        <fullName evidence="2">Uncharacterized protein</fullName>
    </submittedName>
</protein>
<comment type="caution">
    <text evidence="2">The sequence shown here is derived from an EMBL/GenBank/DDBJ whole genome shotgun (WGS) entry which is preliminary data.</text>
</comment>
<dbReference type="EMBL" id="BAAALD010000010">
    <property type="protein sequence ID" value="GAA1075865.1"/>
    <property type="molecule type" value="Genomic_DNA"/>
</dbReference>
<evidence type="ECO:0000256" key="1">
    <source>
        <dbReference type="SAM" id="MobiDB-lite"/>
    </source>
</evidence>
<gene>
    <name evidence="2" type="ORF">GCM10009663_16370</name>
</gene>
<accession>A0ABP4DZV2</accession>
<evidence type="ECO:0000313" key="3">
    <source>
        <dbReference type="Proteomes" id="UP001499987"/>
    </source>
</evidence>
<evidence type="ECO:0000313" key="2">
    <source>
        <dbReference type="EMBL" id="GAA1075865.1"/>
    </source>
</evidence>
<name>A0ABP4DZV2_9ACTN</name>
<dbReference type="Proteomes" id="UP001499987">
    <property type="component" value="Unassembled WGS sequence"/>
</dbReference>
<feature type="region of interest" description="Disordered" evidence="1">
    <location>
        <begin position="1"/>
        <end position="35"/>
    </location>
</feature>